<dbReference type="Pfam" id="PF02515">
    <property type="entry name" value="CoA_transf_3"/>
    <property type="match status" value="1"/>
</dbReference>
<dbReference type="InterPro" id="IPR003673">
    <property type="entry name" value="CoA-Trfase_fam_III"/>
</dbReference>
<dbReference type="InterPro" id="IPR023606">
    <property type="entry name" value="CoA-Trfase_III_dom_1_sf"/>
</dbReference>
<dbReference type="AlphaFoldDB" id="A0A1H3KH44"/>
<dbReference type="EMBL" id="FNPE01000005">
    <property type="protein sequence ID" value="SDY50938.1"/>
    <property type="molecule type" value="Genomic_DNA"/>
</dbReference>
<dbReference type="PANTHER" id="PTHR48228:SF5">
    <property type="entry name" value="ALPHA-METHYLACYL-COA RACEMASE"/>
    <property type="match status" value="1"/>
</dbReference>
<sequence length="360" mass="38580">MPGPLEGVRVVEFAGLGPGPFCAMLLADMGAEVLRIARPGTPVDAQDITTRSRSQVEIDLRGEEGQASALALIARADLLIEGFRPGVMERLGLGPEPCLARNPRLVYGRMTGWGQHGPLAHAAGHDINYIAISGALHAIGRAGEAPVPPLNYVGDFGGGGMLLAVGLLAALHEAGRSGRGQVIDAAMTDGTALLSAFMYGFKAKGQWSNQRGENLLDGGAHFYDTYACADGKYIAIGAIEPQFYAELRQRCGIQDPLFDAQLDAARWPLLKLRLADVFRTRTRQQWCELLEGSDACFAPVLDWDEAPQHAHNRARATFTEAGGVLQPAPAPRFSRSVPEQPRPPRAASLQDTLAAWNARS</sequence>
<accession>A0A1H3KH44</accession>
<organism evidence="2 3">
    <name type="scientific">Delftia lacustris</name>
    <dbReference type="NCBI Taxonomy" id="558537"/>
    <lineage>
        <taxon>Bacteria</taxon>
        <taxon>Pseudomonadati</taxon>
        <taxon>Pseudomonadota</taxon>
        <taxon>Betaproteobacteria</taxon>
        <taxon>Burkholderiales</taxon>
        <taxon>Comamonadaceae</taxon>
        <taxon>Delftia</taxon>
    </lineage>
</organism>
<proteinExistence type="predicted"/>
<dbReference type="Gene3D" id="3.30.1540.10">
    <property type="entry name" value="formyl-coa transferase, domain 3"/>
    <property type="match status" value="1"/>
</dbReference>
<dbReference type="InterPro" id="IPR044855">
    <property type="entry name" value="CoA-Trfase_III_dom3_sf"/>
</dbReference>
<feature type="region of interest" description="Disordered" evidence="1">
    <location>
        <begin position="320"/>
        <end position="360"/>
    </location>
</feature>
<dbReference type="GeneID" id="94691212"/>
<dbReference type="GO" id="GO:0003824">
    <property type="term" value="F:catalytic activity"/>
    <property type="evidence" value="ECO:0007669"/>
    <property type="project" value="InterPro"/>
</dbReference>
<evidence type="ECO:0000313" key="3">
    <source>
        <dbReference type="Proteomes" id="UP000183417"/>
    </source>
</evidence>
<evidence type="ECO:0000256" key="1">
    <source>
        <dbReference type="SAM" id="MobiDB-lite"/>
    </source>
</evidence>
<name>A0A1H3KH44_9BURK</name>
<gene>
    <name evidence="2" type="ORF">SAMN05421547_105159</name>
</gene>
<dbReference type="Gene3D" id="3.40.50.10540">
    <property type="entry name" value="Crotonobetainyl-coa:carnitine coa-transferase, domain 1"/>
    <property type="match status" value="1"/>
</dbReference>
<dbReference type="PANTHER" id="PTHR48228">
    <property type="entry name" value="SUCCINYL-COA--D-CITRAMALATE COA-TRANSFERASE"/>
    <property type="match status" value="1"/>
</dbReference>
<dbReference type="Proteomes" id="UP000183417">
    <property type="component" value="Unassembled WGS sequence"/>
</dbReference>
<dbReference type="InterPro" id="IPR050509">
    <property type="entry name" value="CoA-transferase_III"/>
</dbReference>
<reference evidence="2 3" key="1">
    <citation type="submission" date="2016-10" db="EMBL/GenBank/DDBJ databases">
        <authorList>
            <person name="de Groot N.N."/>
        </authorList>
    </citation>
    <scope>NUCLEOTIDE SEQUENCE [LARGE SCALE GENOMIC DNA]</scope>
    <source>
        <strain evidence="2 3">LMG 24775</strain>
    </source>
</reference>
<evidence type="ECO:0000313" key="2">
    <source>
        <dbReference type="EMBL" id="SDY50938.1"/>
    </source>
</evidence>
<protein>
    <submittedName>
        <fullName evidence="2">Alpha-methylacyl-CoA racemase</fullName>
    </submittedName>
</protein>
<dbReference type="SUPFAM" id="SSF89796">
    <property type="entry name" value="CoA-transferase family III (CaiB/BaiF)"/>
    <property type="match status" value="1"/>
</dbReference>
<dbReference type="RefSeq" id="WP_012206624.1">
    <property type="nucleotide sequence ID" value="NZ_AP025556.1"/>
</dbReference>